<proteinExistence type="predicted"/>
<keyword evidence="4" id="KW-1185">Reference proteome</keyword>
<feature type="transmembrane region" description="Helical" evidence="1">
    <location>
        <begin position="142"/>
        <end position="162"/>
    </location>
</feature>
<accession>A0ABT4CEL0</accession>
<keyword evidence="3" id="KW-0406">Ion transport</keyword>
<sequence length="187" mass="20533">MSQPWAPASRQELWTRGLLVLCRVVLAVTLLCVTYFMVPTRRPSYGVPWVVLQLLVFLVVVGAQVPAIIRSRNPVLRAIEALAVLVPVYLLIFARIYLENSLADPSGFNRPLDHVTALYFTVTVFATVGFGDIVASSQSMMLLVTVQMILNLVVLGLGIRLLTSAARRGIARRGGLPDIGDRDHPLV</sequence>
<evidence type="ECO:0000313" key="4">
    <source>
        <dbReference type="Proteomes" id="UP001074726"/>
    </source>
</evidence>
<dbReference type="RefSeq" id="WP_268112375.1">
    <property type="nucleotide sequence ID" value="NZ_JAPPUX010000004.1"/>
</dbReference>
<evidence type="ECO:0000313" key="3">
    <source>
        <dbReference type="EMBL" id="MCY4727416.1"/>
    </source>
</evidence>
<feature type="transmembrane region" description="Helical" evidence="1">
    <location>
        <begin position="118"/>
        <end position="135"/>
    </location>
</feature>
<keyword evidence="3" id="KW-0407">Ion channel</keyword>
<feature type="domain" description="Potassium channel" evidence="2">
    <location>
        <begin position="90"/>
        <end position="165"/>
    </location>
</feature>
<keyword evidence="3" id="KW-0813">Transport</keyword>
<dbReference type="Gene3D" id="1.10.287.70">
    <property type="match status" value="1"/>
</dbReference>
<feature type="transmembrane region" description="Helical" evidence="1">
    <location>
        <begin position="50"/>
        <end position="69"/>
    </location>
</feature>
<feature type="transmembrane region" description="Helical" evidence="1">
    <location>
        <begin position="20"/>
        <end position="38"/>
    </location>
</feature>
<protein>
    <submittedName>
        <fullName evidence="3">Potassium channel family protein</fullName>
    </submittedName>
</protein>
<dbReference type="EMBL" id="JAPPUX010000004">
    <property type="protein sequence ID" value="MCY4727416.1"/>
    <property type="molecule type" value="Genomic_DNA"/>
</dbReference>
<organism evidence="3 4">
    <name type="scientific">Nocardioides pini</name>
    <dbReference type="NCBI Taxonomy" id="2975053"/>
    <lineage>
        <taxon>Bacteria</taxon>
        <taxon>Bacillati</taxon>
        <taxon>Actinomycetota</taxon>
        <taxon>Actinomycetes</taxon>
        <taxon>Propionibacteriales</taxon>
        <taxon>Nocardioidaceae</taxon>
        <taxon>Nocardioides</taxon>
    </lineage>
</organism>
<dbReference type="GO" id="GO:0034220">
    <property type="term" value="P:monoatomic ion transmembrane transport"/>
    <property type="evidence" value="ECO:0007669"/>
    <property type="project" value="UniProtKB-KW"/>
</dbReference>
<keyword evidence="1" id="KW-0472">Membrane</keyword>
<dbReference type="Proteomes" id="UP001074726">
    <property type="component" value="Unassembled WGS sequence"/>
</dbReference>
<dbReference type="SUPFAM" id="SSF81324">
    <property type="entry name" value="Voltage-gated potassium channels"/>
    <property type="match status" value="1"/>
</dbReference>
<keyword evidence="1" id="KW-0812">Transmembrane</keyword>
<feature type="transmembrane region" description="Helical" evidence="1">
    <location>
        <begin position="81"/>
        <end position="98"/>
    </location>
</feature>
<comment type="caution">
    <text evidence="3">The sequence shown here is derived from an EMBL/GenBank/DDBJ whole genome shotgun (WGS) entry which is preliminary data.</text>
</comment>
<name>A0ABT4CEL0_9ACTN</name>
<dbReference type="InterPro" id="IPR013099">
    <property type="entry name" value="K_chnl_dom"/>
</dbReference>
<reference evidence="3" key="1">
    <citation type="submission" date="2022-08" db="EMBL/GenBank/DDBJ databases">
        <title>Genome sequencing of Nocardioides sp. STR2.</title>
        <authorList>
            <person name="So Y."/>
        </authorList>
    </citation>
    <scope>NUCLEOTIDE SEQUENCE</scope>
    <source>
        <strain evidence="3">STR2</strain>
    </source>
</reference>
<evidence type="ECO:0000256" key="1">
    <source>
        <dbReference type="SAM" id="Phobius"/>
    </source>
</evidence>
<evidence type="ECO:0000259" key="2">
    <source>
        <dbReference type="Pfam" id="PF07885"/>
    </source>
</evidence>
<dbReference type="Pfam" id="PF07885">
    <property type="entry name" value="Ion_trans_2"/>
    <property type="match status" value="1"/>
</dbReference>
<keyword evidence="1" id="KW-1133">Transmembrane helix</keyword>
<gene>
    <name evidence="3" type="ORF">NYO98_14100</name>
</gene>